<organism evidence="1">
    <name type="scientific">Magallana gigas</name>
    <name type="common">Pacific oyster</name>
    <name type="synonym">Crassostrea gigas</name>
    <dbReference type="NCBI Taxonomy" id="29159"/>
    <lineage>
        <taxon>Eukaryota</taxon>
        <taxon>Metazoa</taxon>
        <taxon>Spiralia</taxon>
        <taxon>Lophotrochozoa</taxon>
        <taxon>Mollusca</taxon>
        <taxon>Bivalvia</taxon>
        <taxon>Autobranchia</taxon>
        <taxon>Pteriomorphia</taxon>
        <taxon>Ostreida</taxon>
        <taxon>Ostreoidea</taxon>
        <taxon>Ostreidae</taxon>
        <taxon>Magallana</taxon>
    </lineage>
</organism>
<name>K1QEC6_MAGGI</name>
<sequence length="266" mass="31793">MRHKRYVCKEVQPFLLQKMETIRKIRIEFEKYLLDIDPYKAIKQQAKSSALIEIMLQDAENQSNRVRRQAKKFSHRRFTRQDRMDIESRLEREMEFLQKSVCCCGLALKCLGEKYINGVKIYKIYNKLISDLQGMGRGQEWLFNEEILKNPNDVIFNVQRMRRRVQRGVTFSERGATHYQFVTSRSNLVQKFWRFLRDEFDVAKYEVSVIEVFLRNCMVPSKIELLSCSTKRSAVSVYLRKARETLFCRILTETAKRLVGRDYIEL</sequence>
<protein>
    <submittedName>
        <fullName evidence="1">Uncharacterized protein</fullName>
    </submittedName>
</protein>
<dbReference type="HOGENOM" id="CLU_1046790_0_0_1"/>
<proteinExistence type="predicted"/>
<reference evidence="1" key="1">
    <citation type="journal article" date="2012" name="Nature">
        <title>The oyster genome reveals stress adaptation and complexity of shell formation.</title>
        <authorList>
            <person name="Zhang G."/>
            <person name="Fang X."/>
            <person name="Guo X."/>
            <person name="Li L."/>
            <person name="Luo R."/>
            <person name="Xu F."/>
            <person name="Yang P."/>
            <person name="Zhang L."/>
            <person name="Wang X."/>
            <person name="Qi H."/>
            <person name="Xiong Z."/>
            <person name="Que H."/>
            <person name="Xie Y."/>
            <person name="Holland P.W."/>
            <person name="Paps J."/>
            <person name="Zhu Y."/>
            <person name="Wu F."/>
            <person name="Chen Y."/>
            <person name="Wang J."/>
            <person name="Peng C."/>
            <person name="Meng J."/>
            <person name="Yang L."/>
            <person name="Liu J."/>
            <person name="Wen B."/>
            <person name="Zhang N."/>
            <person name="Huang Z."/>
            <person name="Zhu Q."/>
            <person name="Feng Y."/>
            <person name="Mount A."/>
            <person name="Hedgecock D."/>
            <person name="Xu Z."/>
            <person name="Liu Y."/>
            <person name="Domazet-Loso T."/>
            <person name="Du Y."/>
            <person name="Sun X."/>
            <person name="Zhang S."/>
            <person name="Liu B."/>
            <person name="Cheng P."/>
            <person name="Jiang X."/>
            <person name="Li J."/>
            <person name="Fan D."/>
            <person name="Wang W."/>
            <person name="Fu W."/>
            <person name="Wang T."/>
            <person name="Wang B."/>
            <person name="Zhang J."/>
            <person name="Peng Z."/>
            <person name="Li Y."/>
            <person name="Li N."/>
            <person name="Wang J."/>
            <person name="Chen M."/>
            <person name="He Y."/>
            <person name="Tan F."/>
            <person name="Song X."/>
            <person name="Zheng Q."/>
            <person name="Huang R."/>
            <person name="Yang H."/>
            <person name="Du X."/>
            <person name="Chen L."/>
            <person name="Yang M."/>
            <person name="Gaffney P.M."/>
            <person name="Wang S."/>
            <person name="Luo L."/>
            <person name="She Z."/>
            <person name="Ming Y."/>
            <person name="Huang W."/>
            <person name="Zhang S."/>
            <person name="Huang B."/>
            <person name="Zhang Y."/>
            <person name="Qu T."/>
            <person name="Ni P."/>
            <person name="Miao G."/>
            <person name="Wang J."/>
            <person name="Wang Q."/>
            <person name="Steinberg C.E."/>
            <person name="Wang H."/>
            <person name="Li N."/>
            <person name="Qian L."/>
            <person name="Zhang G."/>
            <person name="Li Y."/>
            <person name="Yang H."/>
            <person name="Liu X."/>
            <person name="Wang J."/>
            <person name="Yin Y."/>
            <person name="Wang J."/>
        </authorList>
    </citation>
    <scope>NUCLEOTIDE SEQUENCE [LARGE SCALE GENOMIC DNA]</scope>
    <source>
        <strain evidence="1">05x7-T-G4-1.051#20</strain>
    </source>
</reference>
<dbReference type="EMBL" id="JH818671">
    <property type="protein sequence ID" value="EKC29449.1"/>
    <property type="molecule type" value="Genomic_DNA"/>
</dbReference>
<evidence type="ECO:0000313" key="1">
    <source>
        <dbReference type="EMBL" id="EKC29449.1"/>
    </source>
</evidence>
<dbReference type="InParanoid" id="K1QEC6"/>
<gene>
    <name evidence="1" type="ORF">CGI_10025456</name>
</gene>
<dbReference type="AlphaFoldDB" id="K1QEC6"/>
<accession>K1QEC6</accession>